<comment type="subunit">
    <text evidence="2">Component of the endosomal sorting complex required for transport II (ESCRT-II).</text>
</comment>
<dbReference type="InterPro" id="IPR040608">
    <property type="entry name" value="Snf8/Vps36"/>
</dbReference>
<dbReference type="GO" id="GO:0000742">
    <property type="term" value="P:karyogamy involved in conjugation with cellular fusion"/>
    <property type="evidence" value="ECO:0007669"/>
    <property type="project" value="EnsemblFungi"/>
</dbReference>
<dbReference type="STRING" id="329046.A0A1Y2BRL4"/>
<dbReference type="PANTHER" id="PTHR12806">
    <property type="entry name" value="EAP30 SUBUNIT OF ELL COMPLEX"/>
    <property type="match status" value="1"/>
</dbReference>
<keyword evidence="4" id="KW-0238">DNA-binding</keyword>
<dbReference type="Pfam" id="PF04157">
    <property type="entry name" value="EAP30"/>
    <property type="match status" value="1"/>
</dbReference>
<evidence type="ECO:0000256" key="3">
    <source>
        <dbReference type="SAM" id="Coils"/>
    </source>
</evidence>
<dbReference type="GO" id="GO:0006623">
    <property type="term" value="P:protein targeting to vacuole"/>
    <property type="evidence" value="ECO:0007669"/>
    <property type="project" value="EnsemblFungi"/>
</dbReference>
<dbReference type="OrthoDB" id="283883at2759"/>
<dbReference type="Proteomes" id="UP000193642">
    <property type="component" value="Unassembled WGS sequence"/>
</dbReference>
<evidence type="ECO:0000256" key="1">
    <source>
        <dbReference type="ARBA" id="ARBA00009834"/>
    </source>
</evidence>
<dbReference type="Gene3D" id="1.10.10.10">
    <property type="entry name" value="Winged helix-like DNA-binding domain superfamily/Winged helix DNA-binding domain"/>
    <property type="match status" value="2"/>
</dbReference>
<keyword evidence="2" id="KW-0813">Transport</keyword>
<keyword evidence="2" id="KW-0653">Protein transport</keyword>
<dbReference type="FunFam" id="1.10.10.10:FF:000085">
    <property type="entry name" value="Vacuolar-sorting protein SNF8"/>
    <property type="match status" value="1"/>
</dbReference>
<dbReference type="GO" id="GO:0000814">
    <property type="term" value="C:ESCRT II complex"/>
    <property type="evidence" value="ECO:0007669"/>
    <property type="project" value="UniProtKB-UniRule"/>
</dbReference>
<gene>
    <name evidence="4" type="ORF">BCR33DRAFT_721434</name>
</gene>
<feature type="coiled-coil region" evidence="3">
    <location>
        <begin position="24"/>
        <end position="51"/>
    </location>
</feature>
<dbReference type="SUPFAM" id="SSF46785">
    <property type="entry name" value="Winged helix' DNA-binding domain"/>
    <property type="match status" value="2"/>
</dbReference>
<protein>
    <recommendedName>
        <fullName evidence="2">Vacuolar-sorting protein SNF8</fullName>
    </recommendedName>
</protein>
<dbReference type="AlphaFoldDB" id="A0A1Y2BRL4"/>
<comment type="function">
    <text evidence="2">Component of the endosomal sorting complex required for transport II (ESCRT-II), which is required for multivesicular body (MVB) formation and sorting of endosomal cargo proteins into MVBs.</text>
</comment>
<dbReference type="PIRSF" id="PIRSF017215">
    <property type="entry name" value="ESCRT2_Vps22"/>
    <property type="match status" value="1"/>
</dbReference>
<proteinExistence type="inferred from homology"/>
<dbReference type="Gene3D" id="6.10.140.180">
    <property type="match status" value="1"/>
</dbReference>
<dbReference type="GO" id="GO:0016604">
    <property type="term" value="C:nuclear body"/>
    <property type="evidence" value="ECO:0007669"/>
    <property type="project" value="EnsemblFungi"/>
</dbReference>
<comment type="similarity">
    <text evidence="1 2">Belongs to the SNF8 family.</text>
</comment>
<evidence type="ECO:0000313" key="4">
    <source>
        <dbReference type="EMBL" id="ORY37389.1"/>
    </source>
</evidence>
<evidence type="ECO:0000256" key="2">
    <source>
        <dbReference type="PIRNR" id="PIRNR017215"/>
    </source>
</evidence>
<dbReference type="EMBL" id="MCGO01000050">
    <property type="protein sequence ID" value="ORY37389.1"/>
    <property type="molecule type" value="Genomic_DNA"/>
</dbReference>
<keyword evidence="3" id="KW-0175">Coiled coil</keyword>
<dbReference type="PANTHER" id="PTHR12806:SF0">
    <property type="entry name" value="VACUOLAR-SORTING PROTEIN SNF8"/>
    <property type="match status" value="1"/>
</dbReference>
<evidence type="ECO:0000313" key="5">
    <source>
        <dbReference type="Proteomes" id="UP000193642"/>
    </source>
</evidence>
<organism evidence="4 5">
    <name type="scientific">Rhizoclosmatium globosum</name>
    <dbReference type="NCBI Taxonomy" id="329046"/>
    <lineage>
        <taxon>Eukaryota</taxon>
        <taxon>Fungi</taxon>
        <taxon>Fungi incertae sedis</taxon>
        <taxon>Chytridiomycota</taxon>
        <taxon>Chytridiomycota incertae sedis</taxon>
        <taxon>Chytridiomycetes</taxon>
        <taxon>Chytridiales</taxon>
        <taxon>Chytriomycetaceae</taxon>
        <taxon>Rhizoclosmatium</taxon>
    </lineage>
</organism>
<dbReference type="GO" id="GO:0043328">
    <property type="term" value="P:protein transport to vacuole involved in ubiquitin-dependent protein catabolic process via the multivesicular body sorting pathway"/>
    <property type="evidence" value="ECO:0007669"/>
    <property type="project" value="EnsemblFungi"/>
</dbReference>
<keyword evidence="5" id="KW-1185">Reference proteome</keyword>
<comment type="caution">
    <text evidence="4">The sequence shown here is derived from an EMBL/GenBank/DDBJ whole genome shotgun (WGS) entry which is preliminary data.</text>
</comment>
<accession>A0A1Y2BRL4</accession>
<reference evidence="4 5" key="1">
    <citation type="submission" date="2016-07" db="EMBL/GenBank/DDBJ databases">
        <title>Pervasive Adenine N6-methylation of Active Genes in Fungi.</title>
        <authorList>
            <consortium name="DOE Joint Genome Institute"/>
            <person name="Mondo S.J."/>
            <person name="Dannebaum R.O."/>
            <person name="Kuo R.C."/>
            <person name="Labutti K."/>
            <person name="Haridas S."/>
            <person name="Kuo A."/>
            <person name="Salamov A."/>
            <person name="Ahrendt S.R."/>
            <person name="Lipzen A."/>
            <person name="Sullivan W."/>
            <person name="Andreopoulos W.B."/>
            <person name="Clum A."/>
            <person name="Lindquist E."/>
            <person name="Daum C."/>
            <person name="Ramamoorthy G.K."/>
            <person name="Gryganskyi A."/>
            <person name="Culley D."/>
            <person name="Magnuson J.K."/>
            <person name="James T.Y."/>
            <person name="O'Malley M.A."/>
            <person name="Stajich J.E."/>
            <person name="Spatafora J.W."/>
            <person name="Visel A."/>
            <person name="Grigoriev I.V."/>
        </authorList>
    </citation>
    <scope>NUCLEOTIDE SEQUENCE [LARGE SCALE GENOMIC DNA]</scope>
    <source>
        <strain evidence="4 5">JEL800</strain>
    </source>
</reference>
<dbReference type="InterPro" id="IPR016689">
    <property type="entry name" value="ESCRT-2_cplx_Snf8"/>
</dbReference>
<dbReference type="GO" id="GO:0003677">
    <property type="term" value="F:DNA binding"/>
    <property type="evidence" value="ECO:0007669"/>
    <property type="project" value="UniProtKB-KW"/>
</dbReference>
<dbReference type="GO" id="GO:0000122">
    <property type="term" value="P:negative regulation of transcription by RNA polymerase II"/>
    <property type="evidence" value="ECO:0007669"/>
    <property type="project" value="EnsemblFungi"/>
</dbReference>
<dbReference type="InterPro" id="IPR036388">
    <property type="entry name" value="WH-like_DNA-bd_sf"/>
</dbReference>
<dbReference type="GO" id="GO:1904669">
    <property type="term" value="P:ATP export"/>
    <property type="evidence" value="ECO:0007669"/>
    <property type="project" value="EnsemblFungi"/>
</dbReference>
<dbReference type="InterPro" id="IPR036390">
    <property type="entry name" value="WH_DNA-bd_sf"/>
</dbReference>
<sequence>MRQRGIAGIQRAQAQKTHFERVGSELSQQQLAQLKQQLSVFKENLESFSIKYRNEIRSNPQFRAHFQSMCASIGVDPLASNKGFWAEVLGVGDFYYELAVQIAEICIATREKNGGLIDLQDLKRYLEKSRGKNAQQISDDDIAQSIKSISTLGNGFEIVTFGSRKMVQSVPRELNKDYETVLAVAQESGFVTRIGVERMLGWDEGRVESVLTKLLQDSVCWIDLQAEPHQYWVAGFFSQD</sequence>
<name>A0A1Y2BRL4_9FUNG</name>